<protein>
    <submittedName>
        <fullName evidence="2">Uncharacterized protein</fullName>
    </submittedName>
</protein>
<reference evidence="2 3" key="1">
    <citation type="submission" date="2018-06" db="EMBL/GenBank/DDBJ databases">
        <authorList>
            <consortium name="Pathogen Informatics"/>
            <person name="Doyle S."/>
        </authorList>
    </citation>
    <scope>NUCLEOTIDE SEQUENCE [LARGE SCALE GENOMIC DNA]</scope>
    <source>
        <strain evidence="2 3">NCTC10719</strain>
    </source>
</reference>
<keyword evidence="1" id="KW-0812">Transmembrane</keyword>
<evidence type="ECO:0000313" key="3">
    <source>
        <dbReference type="Proteomes" id="UP000249986"/>
    </source>
</evidence>
<dbReference type="AlphaFoldDB" id="A0A2X2Y685"/>
<proteinExistence type="predicted"/>
<name>A0A2X2Y685_CLOPF</name>
<gene>
    <name evidence="2" type="ORF">NCTC10719_03290</name>
</gene>
<dbReference type="EMBL" id="UAWG01000023">
    <property type="protein sequence ID" value="SQB61608.1"/>
    <property type="molecule type" value="Genomic_DNA"/>
</dbReference>
<keyword evidence="1" id="KW-1133">Transmembrane helix</keyword>
<feature type="transmembrane region" description="Helical" evidence="1">
    <location>
        <begin position="9"/>
        <end position="31"/>
    </location>
</feature>
<sequence length="165" mass="19694">MKFKYVKQFLVYILEVFIVAIIFVLVMNKIYPIETSYENVERFFTGIVVYQGLVFVFNKNFLDSEKDMALSYKTYLRYCKLYLETNSDVVLDTVKKRLSDMDSDKMFLSNKYKKAFLNAYKMIENNNLSNSEKIINIECEIINVEHLSEFEDLKWNNSLILKFLK</sequence>
<dbReference type="RefSeq" id="WP_111927244.1">
    <property type="nucleotide sequence ID" value="NZ_UAWG01000023.1"/>
</dbReference>
<feature type="transmembrane region" description="Helical" evidence="1">
    <location>
        <begin position="43"/>
        <end position="62"/>
    </location>
</feature>
<evidence type="ECO:0000256" key="1">
    <source>
        <dbReference type="SAM" id="Phobius"/>
    </source>
</evidence>
<evidence type="ECO:0000313" key="2">
    <source>
        <dbReference type="EMBL" id="SQB61608.1"/>
    </source>
</evidence>
<accession>A0A2X2Y685</accession>
<keyword evidence="1" id="KW-0472">Membrane</keyword>
<organism evidence="2 3">
    <name type="scientific">Clostridium perfringens</name>
    <dbReference type="NCBI Taxonomy" id="1502"/>
    <lineage>
        <taxon>Bacteria</taxon>
        <taxon>Bacillati</taxon>
        <taxon>Bacillota</taxon>
        <taxon>Clostridia</taxon>
        <taxon>Eubacteriales</taxon>
        <taxon>Clostridiaceae</taxon>
        <taxon>Clostridium</taxon>
    </lineage>
</organism>
<dbReference type="Proteomes" id="UP000249986">
    <property type="component" value="Unassembled WGS sequence"/>
</dbReference>